<dbReference type="InterPro" id="IPR013249">
    <property type="entry name" value="RNA_pol_sigma70_r4_t2"/>
</dbReference>
<dbReference type="GO" id="GO:0016987">
    <property type="term" value="F:sigma factor activity"/>
    <property type="evidence" value="ECO:0007669"/>
    <property type="project" value="UniProtKB-KW"/>
</dbReference>
<dbReference type="PANTHER" id="PTHR43133:SF8">
    <property type="entry name" value="RNA POLYMERASE SIGMA FACTOR HI_1459-RELATED"/>
    <property type="match status" value="1"/>
</dbReference>
<dbReference type="AlphaFoldDB" id="A0A239NGM0"/>
<dbReference type="GO" id="GO:0006352">
    <property type="term" value="P:DNA-templated transcription initiation"/>
    <property type="evidence" value="ECO:0007669"/>
    <property type="project" value="InterPro"/>
</dbReference>
<evidence type="ECO:0000256" key="1">
    <source>
        <dbReference type="ARBA" id="ARBA00010641"/>
    </source>
</evidence>
<protein>
    <submittedName>
        <fullName evidence="7">RNA polymerase sigma-70 factor, ECF subfamily</fullName>
    </submittedName>
</protein>
<accession>A0A239NGM0</accession>
<keyword evidence="8" id="KW-1185">Reference proteome</keyword>
<evidence type="ECO:0000256" key="2">
    <source>
        <dbReference type="ARBA" id="ARBA00023015"/>
    </source>
</evidence>
<dbReference type="RefSeq" id="WP_089228677.1">
    <property type="nucleotide sequence ID" value="NZ_FZOF01000035.1"/>
</dbReference>
<proteinExistence type="inferred from homology"/>
<dbReference type="GO" id="GO:0003677">
    <property type="term" value="F:DNA binding"/>
    <property type="evidence" value="ECO:0007669"/>
    <property type="project" value="UniProtKB-KW"/>
</dbReference>
<evidence type="ECO:0000256" key="3">
    <source>
        <dbReference type="ARBA" id="ARBA00023082"/>
    </source>
</evidence>
<evidence type="ECO:0000259" key="6">
    <source>
        <dbReference type="Pfam" id="PF08281"/>
    </source>
</evidence>
<keyword evidence="5" id="KW-0804">Transcription</keyword>
<evidence type="ECO:0000256" key="5">
    <source>
        <dbReference type="ARBA" id="ARBA00023163"/>
    </source>
</evidence>
<keyword evidence="3" id="KW-0731">Sigma factor</keyword>
<evidence type="ECO:0000256" key="4">
    <source>
        <dbReference type="ARBA" id="ARBA00023125"/>
    </source>
</evidence>
<dbReference type="SUPFAM" id="SSF88659">
    <property type="entry name" value="Sigma3 and sigma4 domains of RNA polymerase sigma factors"/>
    <property type="match status" value="1"/>
</dbReference>
<dbReference type="InterPro" id="IPR039425">
    <property type="entry name" value="RNA_pol_sigma-70-like"/>
</dbReference>
<organism evidence="7 8">
    <name type="scientific">Actinacidiphila glaucinigra</name>
    <dbReference type="NCBI Taxonomy" id="235986"/>
    <lineage>
        <taxon>Bacteria</taxon>
        <taxon>Bacillati</taxon>
        <taxon>Actinomycetota</taxon>
        <taxon>Actinomycetes</taxon>
        <taxon>Kitasatosporales</taxon>
        <taxon>Streptomycetaceae</taxon>
        <taxon>Actinacidiphila</taxon>
    </lineage>
</organism>
<dbReference type="CDD" id="cd06171">
    <property type="entry name" value="Sigma70_r4"/>
    <property type="match status" value="1"/>
</dbReference>
<comment type="similarity">
    <text evidence="1">Belongs to the sigma-70 factor family. ECF subfamily.</text>
</comment>
<keyword evidence="2" id="KW-0805">Transcription regulation</keyword>
<dbReference type="PANTHER" id="PTHR43133">
    <property type="entry name" value="RNA POLYMERASE ECF-TYPE SIGMA FACTO"/>
    <property type="match status" value="1"/>
</dbReference>
<reference evidence="7 8" key="1">
    <citation type="submission" date="2017-06" db="EMBL/GenBank/DDBJ databases">
        <authorList>
            <person name="Kim H.J."/>
            <person name="Triplett B.A."/>
        </authorList>
    </citation>
    <scope>NUCLEOTIDE SEQUENCE [LARGE SCALE GENOMIC DNA]</scope>
    <source>
        <strain evidence="7 8">CGMCC 4.1858</strain>
    </source>
</reference>
<evidence type="ECO:0000313" key="7">
    <source>
        <dbReference type="EMBL" id="SNT53564.1"/>
    </source>
</evidence>
<evidence type="ECO:0000313" key="8">
    <source>
        <dbReference type="Proteomes" id="UP000198280"/>
    </source>
</evidence>
<sequence>MSGHQPNPWADQAVRDDLTAVLPDTFTAFYCLHHQAYLRYAHLQLDSRPAAEQVVEDVFVQLATMWPHVLKQPNVDTYAWAALKEEVARRLEIQGRAPALVETAAFEQIRRTSRKSFAVLESSLGLYTAIARLPERQYDVIVLRFVLGYPMRQVAELMGVSYGTVRSHVRGARRRLARDLGIEWATEEMNEED</sequence>
<dbReference type="InterPro" id="IPR036388">
    <property type="entry name" value="WH-like_DNA-bd_sf"/>
</dbReference>
<feature type="domain" description="RNA polymerase sigma factor 70 region 4 type 2" evidence="6">
    <location>
        <begin position="126"/>
        <end position="176"/>
    </location>
</feature>
<dbReference type="InterPro" id="IPR013324">
    <property type="entry name" value="RNA_pol_sigma_r3/r4-like"/>
</dbReference>
<dbReference type="InterPro" id="IPR014284">
    <property type="entry name" value="RNA_pol_sigma-70_dom"/>
</dbReference>
<gene>
    <name evidence="7" type="ORF">SAMN05216252_13549</name>
</gene>
<dbReference type="EMBL" id="FZOF01000035">
    <property type="protein sequence ID" value="SNT53564.1"/>
    <property type="molecule type" value="Genomic_DNA"/>
</dbReference>
<name>A0A239NGM0_9ACTN</name>
<dbReference type="Gene3D" id="1.10.10.10">
    <property type="entry name" value="Winged helix-like DNA-binding domain superfamily/Winged helix DNA-binding domain"/>
    <property type="match status" value="1"/>
</dbReference>
<dbReference type="NCBIfam" id="TIGR02937">
    <property type="entry name" value="sigma70-ECF"/>
    <property type="match status" value="1"/>
</dbReference>
<dbReference type="Pfam" id="PF08281">
    <property type="entry name" value="Sigma70_r4_2"/>
    <property type="match status" value="1"/>
</dbReference>
<dbReference type="OrthoDB" id="4350410at2"/>
<keyword evidence="4" id="KW-0238">DNA-binding</keyword>
<dbReference type="Proteomes" id="UP000198280">
    <property type="component" value="Unassembled WGS sequence"/>
</dbReference>